<protein>
    <submittedName>
        <fullName evidence="6">LysR family transcriptional regulator</fullName>
    </submittedName>
</protein>
<dbReference type="GO" id="GO:0043565">
    <property type="term" value="F:sequence-specific DNA binding"/>
    <property type="evidence" value="ECO:0007669"/>
    <property type="project" value="TreeGrafter"/>
</dbReference>
<evidence type="ECO:0000313" key="7">
    <source>
        <dbReference type="Proteomes" id="UP000315303"/>
    </source>
</evidence>
<dbReference type="Pfam" id="PF00126">
    <property type="entry name" value="HTH_1"/>
    <property type="match status" value="1"/>
</dbReference>
<dbReference type="InterPro" id="IPR058163">
    <property type="entry name" value="LysR-type_TF_proteobact-type"/>
</dbReference>
<evidence type="ECO:0000256" key="4">
    <source>
        <dbReference type="ARBA" id="ARBA00023163"/>
    </source>
</evidence>
<dbReference type="PROSITE" id="PS50931">
    <property type="entry name" value="HTH_LYSR"/>
    <property type="match status" value="1"/>
</dbReference>
<dbReference type="GO" id="GO:0003700">
    <property type="term" value="F:DNA-binding transcription factor activity"/>
    <property type="evidence" value="ECO:0007669"/>
    <property type="project" value="InterPro"/>
</dbReference>
<evidence type="ECO:0000256" key="1">
    <source>
        <dbReference type="ARBA" id="ARBA00009437"/>
    </source>
</evidence>
<dbReference type="SUPFAM" id="SSF53850">
    <property type="entry name" value="Periplasmic binding protein-like II"/>
    <property type="match status" value="1"/>
</dbReference>
<dbReference type="InterPro" id="IPR036390">
    <property type="entry name" value="WH_DNA-bd_sf"/>
</dbReference>
<keyword evidence="4" id="KW-0804">Transcription</keyword>
<feature type="domain" description="HTH lysR-type" evidence="5">
    <location>
        <begin position="19"/>
        <end position="61"/>
    </location>
</feature>
<comment type="caution">
    <text evidence="6">The sequence shown here is derived from an EMBL/GenBank/DDBJ whole genome shotgun (WGS) entry which is preliminary data.</text>
</comment>
<evidence type="ECO:0000256" key="3">
    <source>
        <dbReference type="ARBA" id="ARBA00023125"/>
    </source>
</evidence>
<evidence type="ECO:0000259" key="5">
    <source>
        <dbReference type="PROSITE" id="PS50931"/>
    </source>
</evidence>
<proteinExistence type="inferred from homology"/>
<dbReference type="Pfam" id="PF03466">
    <property type="entry name" value="LysR_substrate"/>
    <property type="match status" value="1"/>
</dbReference>
<keyword evidence="7" id="KW-1185">Reference proteome</keyword>
<dbReference type="GO" id="GO:0006351">
    <property type="term" value="P:DNA-templated transcription"/>
    <property type="evidence" value="ECO:0007669"/>
    <property type="project" value="TreeGrafter"/>
</dbReference>
<dbReference type="Gene3D" id="3.40.190.290">
    <property type="match status" value="1"/>
</dbReference>
<dbReference type="SUPFAM" id="SSF46785">
    <property type="entry name" value="Winged helix' DNA-binding domain"/>
    <property type="match status" value="1"/>
</dbReference>
<gene>
    <name evidence="6" type="ORF">EPA86_16200</name>
</gene>
<dbReference type="PANTHER" id="PTHR30537:SF3">
    <property type="entry name" value="TRANSCRIPTIONAL REGULATORY PROTEIN"/>
    <property type="match status" value="1"/>
</dbReference>
<dbReference type="InterPro" id="IPR036388">
    <property type="entry name" value="WH-like_DNA-bd_sf"/>
</dbReference>
<dbReference type="PANTHER" id="PTHR30537">
    <property type="entry name" value="HTH-TYPE TRANSCRIPTIONAL REGULATOR"/>
    <property type="match status" value="1"/>
</dbReference>
<dbReference type="Proteomes" id="UP000315303">
    <property type="component" value="Unassembled WGS sequence"/>
</dbReference>
<accession>A0A502KLN9</accession>
<organism evidence="6 7">
    <name type="scientific">Litorilituus lipolyticus</name>
    <dbReference type="NCBI Taxonomy" id="2491017"/>
    <lineage>
        <taxon>Bacteria</taxon>
        <taxon>Pseudomonadati</taxon>
        <taxon>Pseudomonadota</taxon>
        <taxon>Gammaproteobacteria</taxon>
        <taxon>Alteromonadales</taxon>
        <taxon>Colwelliaceae</taxon>
        <taxon>Litorilituus</taxon>
    </lineage>
</organism>
<reference evidence="6 7" key="1">
    <citation type="submission" date="2019-01" db="EMBL/GenBank/DDBJ databases">
        <title>Litorilituus lipolytica sp. nov., isolated from intertidal sand of the Yellow Sea in China.</title>
        <authorList>
            <person name="Liu A."/>
        </authorList>
    </citation>
    <scope>NUCLEOTIDE SEQUENCE [LARGE SCALE GENOMIC DNA]</scope>
    <source>
        <strain evidence="6 7">RZ04</strain>
    </source>
</reference>
<dbReference type="Gene3D" id="1.10.10.10">
    <property type="entry name" value="Winged helix-like DNA-binding domain superfamily/Winged helix DNA-binding domain"/>
    <property type="match status" value="1"/>
</dbReference>
<dbReference type="InterPro" id="IPR000847">
    <property type="entry name" value="LysR_HTH_N"/>
</dbReference>
<dbReference type="OrthoDB" id="570111at2"/>
<comment type="similarity">
    <text evidence="1">Belongs to the LysR transcriptional regulatory family.</text>
</comment>
<name>A0A502KLN9_9GAMM</name>
<evidence type="ECO:0000313" key="6">
    <source>
        <dbReference type="EMBL" id="TPH12492.1"/>
    </source>
</evidence>
<dbReference type="EMBL" id="SAWY01000040">
    <property type="protein sequence ID" value="TPH12492.1"/>
    <property type="molecule type" value="Genomic_DNA"/>
</dbReference>
<keyword evidence="3" id="KW-0238">DNA-binding</keyword>
<keyword evidence="2" id="KW-0805">Transcription regulation</keyword>
<dbReference type="InterPro" id="IPR005119">
    <property type="entry name" value="LysR_subst-bd"/>
</dbReference>
<dbReference type="AlphaFoldDB" id="A0A502KLN9"/>
<evidence type="ECO:0000256" key="2">
    <source>
        <dbReference type="ARBA" id="ARBA00023015"/>
    </source>
</evidence>
<sequence length="293" mass="33004">MNSVSWDDYKIAYQVAIDGSLSKAAVSLGVNHATVLRRINQLEQNLEVTLFIRHQRGYKLTDAGILLLDEMPEIITNFASLENRLQNVEGTISGELRITTVSSFSSTITPSLKTFCAAFPKIRLKLISTDEIIPLDTGAAHISLRAGPCPDGVDLIVKELTQLNTQYYARQDYVEKYGMPASIAQFKEHQWILPSSDKHRIPFVSFIVEHINKENIVFQSNHFPDIHQAVFSGMGIGPLAENQANSHEGLVKMKVKLPKASESIWFVYHKDLKHSIRIKSFYDFLTTSLTKQN</sequence>
<dbReference type="RefSeq" id="WP_140605440.1">
    <property type="nucleotide sequence ID" value="NZ_SAWY01000040.1"/>
</dbReference>